<dbReference type="PANTHER" id="PTHR36766">
    <property type="entry name" value="PLANT BROAD-SPECTRUM MILDEW RESISTANCE PROTEIN RPW8"/>
    <property type="match status" value="1"/>
</dbReference>
<dbReference type="OrthoDB" id="851998at2759"/>
<keyword evidence="1" id="KW-0611">Plant defense</keyword>
<comment type="caution">
    <text evidence="3">The sequence shown here is derived from an EMBL/GenBank/DDBJ whole genome shotgun (WGS) entry which is preliminary data.</text>
</comment>
<accession>A0A8X8A5R8</accession>
<evidence type="ECO:0000313" key="3">
    <source>
        <dbReference type="EMBL" id="KAG6780482.1"/>
    </source>
</evidence>
<evidence type="ECO:0000256" key="1">
    <source>
        <dbReference type="ARBA" id="ARBA00022821"/>
    </source>
</evidence>
<feature type="compositionally biased region" description="Low complexity" evidence="2">
    <location>
        <begin position="79"/>
        <end position="97"/>
    </location>
</feature>
<feature type="region of interest" description="Disordered" evidence="2">
    <location>
        <begin position="74"/>
        <end position="97"/>
    </location>
</feature>
<proteinExistence type="predicted"/>
<dbReference type="GO" id="GO:0006952">
    <property type="term" value="P:defense response"/>
    <property type="evidence" value="ECO:0007669"/>
    <property type="project" value="UniProtKB-KW"/>
</dbReference>
<sequence>MYFPATTNQGGESSDLKSFIYQSENISHTLTELEQPELVGPEHTDTTTEPTTNELALCDHPNIVESNVPQLQLSSLDAPSPHESSPPNESQESLQSSSEILRIWDSPHLESLVDLNTSSLSPSSFHIQSLSFPNLSELCVGHCSKLKWLPQGMHYLLPSLKSLSIEDCPELESFPEGALPSKLPSLNVQNCNKLIDSRKHWGLQSLLSLSKFRIGYNEDVESFPEEMLLPSTLTSLTLSCLENMKYLDSKGVQHLTSLAKLTICSCPKLESLPEEGFAASKLQSLVIWGCHSLIARRMQWDLCKLPSLSRFRIVYCDDVESFPEETLLPSTLTSLEIWSLEKLKSLNYKGLQHLTSLARLKIRFCRNLHSMPEEKLPSSLTYLDICGCPVLEKRCEKEKGEDWPKISHIPYINN</sequence>
<gene>
    <name evidence="3" type="ORF">POTOM_013342</name>
</gene>
<evidence type="ECO:0000313" key="4">
    <source>
        <dbReference type="Proteomes" id="UP000886885"/>
    </source>
</evidence>
<dbReference type="AlphaFoldDB" id="A0A8X8A5R8"/>
<feature type="region of interest" description="Disordered" evidence="2">
    <location>
        <begin position="31"/>
        <end position="53"/>
    </location>
</feature>
<protein>
    <submittedName>
        <fullName evidence="3">Uncharacterized protein</fullName>
    </submittedName>
</protein>
<dbReference type="PANTHER" id="PTHR36766:SF40">
    <property type="entry name" value="DISEASE RESISTANCE PROTEIN RGA3"/>
    <property type="match status" value="1"/>
</dbReference>
<dbReference type="Proteomes" id="UP000886885">
    <property type="component" value="Chromosome 3D"/>
</dbReference>
<name>A0A8X8A5R8_POPTO</name>
<dbReference type="EMBL" id="JAAWWB010000006">
    <property type="protein sequence ID" value="KAG6780482.1"/>
    <property type="molecule type" value="Genomic_DNA"/>
</dbReference>
<keyword evidence="4" id="KW-1185">Reference proteome</keyword>
<reference evidence="3" key="1">
    <citation type="journal article" date="2020" name="bioRxiv">
        <title>Hybrid origin of Populus tomentosa Carr. identified through genome sequencing and phylogenomic analysis.</title>
        <authorList>
            <person name="An X."/>
            <person name="Gao K."/>
            <person name="Chen Z."/>
            <person name="Li J."/>
            <person name="Yang X."/>
            <person name="Yang X."/>
            <person name="Zhou J."/>
            <person name="Guo T."/>
            <person name="Zhao T."/>
            <person name="Huang S."/>
            <person name="Miao D."/>
            <person name="Khan W.U."/>
            <person name="Rao P."/>
            <person name="Ye M."/>
            <person name="Lei B."/>
            <person name="Liao W."/>
            <person name="Wang J."/>
            <person name="Ji L."/>
            <person name="Li Y."/>
            <person name="Guo B."/>
            <person name="Mustafa N.S."/>
            <person name="Li S."/>
            <person name="Yun Q."/>
            <person name="Keller S.R."/>
            <person name="Mao J."/>
            <person name="Zhang R."/>
            <person name="Strauss S.H."/>
        </authorList>
    </citation>
    <scope>NUCLEOTIDE SEQUENCE</scope>
    <source>
        <strain evidence="3">GM15</strain>
        <tissue evidence="3">Leaf</tissue>
    </source>
</reference>
<organism evidence="3 4">
    <name type="scientific">Populus tomentosa</name>
    <name type="common">Chinese white poplar</name>
    <dbReference type="NCBI Taxonomy" id="118781"/>
    <lineage>
        <taxon>Eukaryota</taxon>
        <taxon>Viridiplantae</taxon>
        <taxon>Streptophyta</taxon>
        <taxon>Embryophyta</taxon>
        <taxon>Tracheophyta</taxon>
        <taxon>Spermatophyta</taxon>
        <taxon>Magnoliopsida</taxon>
        <taxon>eudicotyledons</taxon>
        <taxon>Gunneridae</taxon>
        <taxon>Pentapetalae</taxon>
        <taxon>rosids</taxon>
        <taxon>fabids</taxon>
        <taxon>Malpighiales</taxon>
        <taxon>Salicaceae</taxon>
        <taxon>Saliceae</taxon>
        <taxon>Populus</taxon>
    </lineage>
</organism>
<evidence type="ECO:0000256" key="2">
    <source>
        <dbReference type="SAM" id="MobiDB-lite"/>
    </source>
</evidence>